<accession>A0A179IT02</accession>
<evidence type="ECO:0000256" key="3">
    <source>
        <dbReference type="ARBA" id="ARBA00022481"/>
    </source>
</evidence>
<dbReference type="RefSeq" id="WP_066199674.1">
    <property type="nucleotide sequence ID" value="NZ_CBCSAS010000062.1"/>
</dbReference>
<comment type="caution">
    <text evidence="9">The sequence shown here is derived from an EMBL/GenBank/DDBJ whole genome shotgun (WGS) entry which is preliminary data.</text>
</comment>
<dbReference type="PRINTS" id="PR00813">
    <property type="entry name" value="BCTERIALGSPG"/>
</dbReference>
<dbReference type="Proteomes" id="UP000243024">
    <property type="component" value="Unassembled WGS sequence"/>
</dbReference>
<evidence type="ECO:0008006" key="13">
    <source>
        <dbReference type="Google" id="ProtNLM"/>
    </source>
</evidence>
<comment type="subcellular location">
    <subcellularLocation>
        <location evidence="2">Cell surface</location>
    </subcellularLocation>
    <subcellularLocation>
        <location evidence="1">Membrane</location>
        <topology evidence="1">Single-pass membrane protein</topology>
    </subcellularLocation>
</comment>
<evidence type="ECO:0000313" key="9">
    <source>
        <dbReference type="EMBL" id="OAR04584.1"/>
    </source>
</evidence>
<evidence type="ECO:0000256" key="8">
    <source>
        <dbReference type="SAM" id="Phobius"/>
    </source>
</evidence>
<dbReference type="GO" id="GO:0016020">
    <property type="term" value="C:membrane"/>
    <property type="evidence" value="ECO:0007669"/>
    <property type="project" value="UniProtKB-SubCell"/>
</dbReference>
<dbReference type="AlphaFoldDB" id="A0A179IT02"/>
<dbReference type="GO" id="GO:0015628">
    <property type="term" value="P:protein secretion by the type II secretion system"/>
    <property type="evidence" value="ECO:0007669"/>
    <property type="project" value="InterPro"/>
</dbReference>
<dbReference type="STRING" id="1484.SA87_08570"/>
<evidence type="ECO:0000256" key="6">
    <source>
        <dbReference type="ARBA" id="ARBA00023136"/>
    </source>
</evidence>
<feature type="transmembrane region" description="Helical" evidence="8">
    <location>
        <begin position="12"/>
        <end position="35"/>
    </location>
</feature>
<dbReference type="EMBL" id="PEBV01000036">
    <property type="protein sequence ID" value="PTQ51845.1"/>
    <property type="molecule type" value="Genomic_DNA"/>
</dbReference>
<evidence type="ECO:0000256" key="5">
    <source>
        <dbReference type="ARBA" id="ARBA00022989"/>
    </source>
</evidence>
<evidence type="ECO:0000313" key="11">
    <source>
        <dbReference type="Proteomes" id="UP000243024"/>
    </source>
</evidence>
<organism evidence="9 11">
    <name type="scientific">Hydrogenibacillus schlegelii</name>
    <name type="common">Bacillus schlegelii</name>
    <dbReference type="NCBI Taxonomy" id="1484"/>
    <lineage>
        <taxon>Bacteria</taxon>
        <taxon>Bacillati</taxon>
        <taxon>Bacillota</taxon>
        <taxon>Bacilli</taxon>
        <taxon>Bacillales</taxon>
        <taxon>Bacillales Family X. Incertae Sedis</taxon>
        <taxon>Hydrogenibacillus</taxon>
    </lineage>
</organism>
<proteinExistence type="predicted"/>
<reference evidence="9 11" key="1">
    <citation type="submission" date="2015-09" db="EMBL/GenBank/DDBJ databases">
        <title>Draft genome sequence of Hydrogenibacillus schlegelii DSM 2000.</title>
        <authorList>
            <person name="Hemp J."/>
        </authorList>
    </citation>
    <scope>NUCLEOTIDE SEQUENCE [LARGE SCALE GENOMIC DNA]</scope>
    <source>
        <strain evidence="9 11">MA 48</strain>
    </source>
</reference>
<dbReference type="InterPro" id="IPR012902">
    <property type="entry name" value="N_methyl_site"/>
</dbReference>
<keyword evidence="5 8" id="KW-1133">Transmembrane helix</keyword>
<protein>
    <recommendedName>
        <fullName evidence="13">Prepilin-type N-terminal cleavage/methylation domain-containing protein</fullName>
    </recommendedName>
</protein>
<dbReference type="Pfam" id="PF07963">
    <property type="entry name" value="N_methyl"/>
    <property type="match status" value="1"/>
</dbReference>
<evidence type="ECO:0000313" key="12">
    <source>
        <dbReference type="Proteomes" id="UP000244180"/>
    </source>
</evidence>
<dbReference type="NCBIfam" id="TIGR02532">
    <property type="entry name" value="IV_pilin_GFxxxE"/>
    <property type="match status" value="1"/>
</dbReference>
<dbReference type="InterPro" id="IPR045584">
    <property type="entry name" value="Pilin-like"/>
</dbReference>
<dbReference type="GO" id="GO:0009986">
    <property type="term" value="C:cell surface"/>
    <property type="evidence" value="ECO:0007669"/>
    <property type="project" value="UniProtKB-SubCell"/>
</dbReference>
<evidence type="ECO:0000256" key="4">
    <source>
        <dbReference type="ARBA" id="ARBA00022692"/>
    </source>
</evidence>
<evidence type="ECO:0000256" key="7">
    <source>
        <dbReference type="ARBA" id="ARBA00023287"/>
    </source>
</evidence>
<dbReference type="GO" id="GO:0030420">
    <property type="term" value="P:establishment of competence for transformation"/>
    <property type="evidence" value="ECO:0007669"/>
    <property type="project" value="UniProtKB-KW"/>
</dbReference>
<gene>
    <name evidence="10" type="ORF">HSCHL_1021</name>
    <name evidence="9" type="ORF">SA87_08570</name>
</gene>
<dbReference type="PANTHER" id="PTHR30093:SF44">
    <property type="entry name" value="TYPE II SECRETION SYSTEM CORE PROTEIN G"/>
    <property type="match status" value="1"/>
</dbReference>
<dbReference type="PANTHER" id="PTHR30093">
    <property type="entry name" value="GENERAL SECRETION PATHWAY PROTEIN G"/>
    <property type="match status" value="1"/>
</dbReference>
<dbReference type="GO" id="GO:0015627">
    <property type="term" value="C:type II protein secretion system complex"/>
    <property type="evidence" value="ECO:0007669"/>
    <property type="project" value="InterPro"/>
</dbReference>
<dbReference type="Gene3D" id="3.30.700.10">
    <property type="entry name" value="Glycoprotein, Type 4 Pilin"/>
    <property type="match status" value="1"/>
</dbReference>
<evidence type="ECO:0000256" key="1">
    <source>
        <dbReference type="ARBA" id="ARBA00004167"/>
    </source>
</evidence>
<sequence length="129" mass="13694">MGRRPSASVSSAAAGFTLTELLVVLALIVVLLALVTPRLLSAKARADEKLCHAQAALITQAIVEYRLDHGEDPGQTIDEVLSKLKDKENGRAAYLDDTVEATCDGGGFTLTSEGGASKVIWQKNGEKQQ</sequence>
<name>A0A179IT02_HYDSH</name>
<keyword evidence="6 8" id="KW-0472">Membrane</keyword>
<keyword evidence="3" id="KW-0488">Methylation</keyword>
<dbReference type="EMBL" id="JXBB01000012">
    <property type="protein sequence ID" value="OAR04584.1"/>
    <property type="molecule type" value="Genomic_DNA"/>
</dbReference>
<evidence type="ECO:0000256" key="2">
    <source>
        <dbReference type="ARBA" id="ARBA00004241"/>
    </source>
</evidence>
<reference evidence="10 12" key="2">
    <citation type="submission" date="2017-08" db="EMBL/GenBank/DDBJ databases">
        <title>Burning lignite coal seam in the remote Altai Mountains harbors a hydrogen-driven thermophilic microbial community.</title>
        <authorList>
            <person name="Kadnikov V.V."/>
            <person name="Mardanov A.V."/>
            <person name="Ivasenko D."/>
            <person name="Beletsky A.V."/>
            <person name="Karnachuk O.V."/>
            <person name="Ravin N.V."/>
        </authorList>
    </citation>
    <scope>NUCLEOTIDE SEQUENCE [LARGE SCALE GENOMIC DNA]</scope>
    <source>
        <strain evidence="10">AL33</strain>
    </source>
</reference>
<evidence type="ECO:0000313" key="10">
    <source>
        <dbReference type="EMBL" id="PTQ51845.1"/>
    </source>
</evidence>
<keyword evidence="7" id="KW-0178">Competence</keyword>
<keyword evidence="11" id="KW-1185">Reference proteome</keyword>
<dbReference type="InterPro" id="IPR000983">
    <property type="entry name" value="Bac_GSPG_pilin"/>
</dbReference>
<dbReference type="Proteomes" id="UP000244180">
    <property type="component" value="Unassembled WGS sequence"/>
</dbReference>
<keyword evidence="4 8" id="KW-0812">Transmembrane</keyword>
<dbReference type="SUPFAM" id="SSF54523">
    <property type="entry name" value="Pili subunits"/>
    <property type="match status" value="1"/>
</dbReference>